<dbReference type="CDD" id="cd11313">
    <property type="entry name" value="AmyAc_arch_bac_AmyA"/>
    <property type="match status" value="1"/>
</dbReference>
<protein>
    <submittedName>
        <fullName evidence="2">1,4-alpha-glucan branching protein</fullName>
    </submittedName>
</protein>
<dbReference type="KEGG" id="nso:NIASO_08715"/>
<dbReference type="eggNOG" id="COG3280">
    <property type="taxonomic scope" value="Bacteria"/>
</dbReference>
<proteinExistence type="predicted"/>
<dbReference type="RefSeq" id="WP_008584530.1">
    <property type="nucleotide sequence ID" value="NZ_CP007035.1"/>
</dbReference>
<reference evidence="2 3" key="1">
    <citation type="submission" date="2013-12" db="EMBL/GenBank/DDBJ databases">
        <authorList>
            <consortium name="DOE Joint Genome Institute"/>
            <person name="Eisen J."/>
            <person name="Huntemann M."/>
            <person name="Han J."/>
            <person name="Chen A."/>
            <person name="Kyrpides N."/>
            <person name="Mavromatis K."/>
            <person name="Markowitz V."/>
            <person name="Palaniappan K."/>
            <person name="Ivanova N."/>
            <person name="Schaumberg A."/>
            <person name="Pati A."/>
            <person name="Liolios K."/>
            <person name="Nordberg H.P."/>
            <person name="Cantor M.N."/>
            <person name="Hua S.X."/>
            <person name="Woyke T."/>
        </authorList>
    </citation>
    <scope>NUCLEOTIDE SEQUENCE [LARGE SCALE GENOMIC DNA]</scope>
    <source>
        <strain evidence="3">DSM 19437</strain>
    </source>
</reference>
<dbReference type="Pfam" id="PF16657">
    <property type="entry name" value="Malt_amylase_C"/>
    <property type="match status" value="1"/>
</dbReference>
<dbReference type="PANTHER" id="PTHR47786">
    <property type="entry name" value="ALPHA-1,4-GLUCAN:MALTOSE-1-PHOSPHATE MALTOSYLTRANSFERASE"/>
    <property type="match status" value="1"/>
</dbReference>
<evidence type="ECO:0000313" key="2">
    <source>
        <dbReference type="EMBL" id="AHF15221.1"/>
    </source>
</evidence>
<sequence length="477" mass="54401">MRVLYLVLVPVAIGMAFGALSCKLMPKERGKKDSKEKQTVMTTVGKRTPEWAHSTNIYEVNIRQYTPEGTFNAFAAALPRLKDMGVQTLWFMPVTPIAKEKRKGTLGSYYACSDYTAVNPEFGTLEDFQRLVQQAHTMGFKVIIDWVANHTGWDHVWTKTHPDYYLHDSDGSFHAASGMDDIIELNYKNPELRKAMIDAMKFWVQHTGIDGFRCDLASWVEVDFWQEARPQLDALKPLFWLGEFDELENPEYGKVFDASYSWKWMHQTEDFFKQQQPLSGLFELLKQYSALGDSSMRAWFTSNHDENSWNGTEYEKYGNLAQPLAVFSCTWNGIPLLYSGQELPLKDKRLKFFDKDPIPWPSKSAGAKEGLTLMDFYRTLLDLHTNNPALRGGDPAVITYKLATTADDKILAYLRKNGNREVLVVLNFSDAKGLQFDISDSNLAGSFKNVFTGVASDFTTGKHFEIAPYGFLVYEKQ</sequence>
<dbReference type="InterPro" id="IPR017853">
    <property type="entry name" value="GH"/>
</dbReference>
<dbReference type="InterPro" id="IPR032091">
    <property type="entry name" value="Malt_amylase-like_C"/>
</dbReference>
<gene>
    <name evidence="2" type="ORF">NIASO_08715</name>
</gene>
<dbReference type="STRING" id="929713.NIASO_08715"/>
<dbReference type="Pfam" id="PF00128">
    <property type="entry name" value="Alpha-amylase"/>
    <property type="match status" value="2"/>
</dbReference>
<dbReference type="AlphaFoldDB" id="W0F1M1"/>
<dbReference type="eggNOG" id="COG0366">
    <property type="taxonomic scope" value="Bacteria"/>
</dbReference>
<keyword evidence="3" id="KW-1185">Reference proteome</keyword>
<dbReference type="EMBL" id="CP007035">
    <property type="protein sequence ID" value="AHF15221.1"/>
    <property type="molecule type" value="Genomic_DNA"/>
</dbReference>
<dbReference type="InterPro" id="IPR006047">
    <property type="entry name" value="GH13_cat_dom"/>
</dbReference>
<dbReference type="Proteomes" id="UP000003586">
    <property type="component" value="Chromosome"/>
</dbReference>
<feature type="domain" description="Glycosyl hydrolase family 13 catalytic" evidence="1">
    <location>
        <begin position="39"/>
        <end position="384"/>
    </location>
</feature>
<dbReference type="PROSITE" id="PS51257">
    <property type="entry name" value="PROKAR_LIPOPROTEIN"/>
    <property type="match status" value="1"/>
</dbReference>
<dbReference type="Gene3D" id="2.60.40.1180">
    <property type="entry name" value="Golgi alpha-mannosidase II"/>
    <property type="match status" value="1"/>
</dbReference>
<dbReference type="SMART" id="SM00642">
    <property type="entry name" value="Aamy"/>
    <property type="match status" value="1"/>
</dbReference>
<dbReference type="SUPFAM" id="SSF51011">
    <property type="entry name" value="Glycosyl hydrolase domain"/>
    <property type="match status" value="1"/>
</dbReference>
<dbReference type="GO" id="GO:0005975">
    <property type="term" value="P:carbohydrate metabolic process"/>
    <property type="evidence" value="ECO:0007669"/>
    <property type="project" value="InterPro"/>
</dbReference>
<dbReference type="InterPro" id="IPR013780">
    <property type="entry name" value="Glyco_hydro_b"/>
</dbReference>
<name>W0F1M1_9BACT</name>
<evidence type="ECO:0000313" key="3">
    <source>
        <dbReference type="Proteomes" id="UP000003586"/>
    </source>
</evidence>
<dbReference type="HOGENOM" id="CLU_032719_1_0_10"/>
<organism evidence="2 3">
    <name type="scientific">Niabella soli DSM 19437</name>
    <dbReference type="NCBI Taxonomy" id="929713"/>
    <lineage>
        <taxon>Bacteria</taxon>
        <taxon>Pseudomonadati</taxon>
        <taxon>Bacteroidota</taxon>
        <taxon>Chitinophagia</taxon>
        <taxon>Chitinophagales</taxon>
        <taxon>Chitinophagaceae</taxon>
        <taxon>Niabella</taxon>
    </lineage>
</organism>
<evidence type="ECO:0000259" key="1">
    <source>
        <dbReference type="SMART" id="SM00642"/>
    </source>
</evidence>
<accession>W0F1M1</accession>
<dbReference type="PANTHER" id="PTHR47786:SF2">
    <property type="entry name" value="GLYCOSYL HYDROLASE FAMILY 13 CATALYTIC DOMAIN-CONTAINING PROTEIN"/>
    <property type="match status" value="1"/>
</dbReference>
<dbReference type="Gene3D" id="3.20.20.80">
    <property type="entry name" value="Glycosidases"/>
    <property type="match status" value="1"/>
</dbReference>
<dbReference type="SUPFAM" id="SSF51445">
    <property type="entry name" value="(Trans)glycosidases"/>
    <property type="match status" value="1"/>
</dbReference>